<keyword evidence="1" id="KW-0805">Transcription regulation</keyword>
<reference evidence="5" key="1">
    <citation type="submission" date="2022-11" db="EMBL/GenBank/DDBJ databases">
        <title>Methylomonas rapida sp. nov., Carotenoid-Producing Obligate Methanotrophs with High Growth Characteristics and Biotechnological Potential.</title>
        <authorList>
            <person name="Tikhonova E.N."/>
            <person name="Suleimanov R.Z."/>
            <person name="Miroshnikov K."/>
            <person name="Oshkin I.Y."/>
            <person name="Belova S.E."/>
            <person name="Danilova O.V."/>
            <person name="Ashikhmin A."/>
            <person name="Konopkin A."/>
            <person name="But S.Y."/>
            <person name="Khmelenina V.N."/>
            <person name="Kuznetsov N."/>
            <person name="Pimenov N.V."/>
            <person name="Dedysh S.N."/>
        </authorList>
    </citation>
    <scope>NUCLEOTIDE SEQUENCE</scope>
    <source>
        <strain evidence="5">MP1</strain>
    </source>
</reference>
<dbReference type="EMBL" id="CP113517">
    <property type="protein sequence ID" value="WAR43216.1"/>
    <property type="molecule type" value="Genomic_DNA"/>
</dbReference>
<name>A0ABY7GFI2_9GAMM</name>
<dbReference type="CDD" id="cd06170">
    <property type="entry name" value="LuxR_C_like"/>
    <property type="match status" value="1"/>
</dbReference>
<dbReference type="Proteomes" id="UP001162780">
    <property type="component" value="Chromosome"/>
</dbReference>
<dbReference type="PANTHER" id="PTHR44688:SF16">
    <property type="entry name" value="DNA-BINDING TRANSCRIPTIONAL ACTIVATOR DEVR_DOSR"/>
    <property type="match status" value="1"/>
</dbReference>
<dbReference type="PROSITE" id="PS00622">
    <property type="entry name" value="HTH_LUXR_1"/>
    <property type="match status" value="1"/>
</dbReference>
<dbReference type="InterPro" id="IPR036388">
    <property type="entry name" value="WH-like_DNA-bd_sf"/>
</dbReference>
<dbReference type="PANTHER" id="PTHR44688">
    <property type="entry name" value="DNA-BINDING TRANSCRIPTIONAL ACTIVATOR DEVR_DOSR"/>
    <property type="match status" value="1"/>
</dbReference>
<evidence type="ECO:0000256" key="2">
    <source>
        <dbReference type="ARBA" id="ARBA00023125"/>
    </source>
</evidence>
<dbReference type="RefSeq" id="WP_255188197.1">
    <property type="nucleotide sequence ID" value="NZ_CP113517.1"/>
</dbReference>
<keyword evidence="3" id="KW-0804">Transcription</keyword>
<dbReference type="Pfam" id="PF00196">
    <property type="entry name" value="GerE"/>
    <property type="match status" value="1"/>
</dbReference>
<evidence type="ECO:0000259" key="4">
    <source>
        <dbReference type="PROSITE" id="PS50043"/>
    </source>
</evidence>
<evidence type="ECO:0000256" key="3">
    <source>
        <dbReference type="ARBA" id="ARBA00023163"/>
    </source>
</evidence>
<organism evidence="5 6">
    <name type="scientific">Methylomonas rapida</name>
    <dbReference type="NCBI Taxonomy" id="2963939"/>
    <lineage>
        <taxon>Bacteria</taxon>
        <taxon>Pseudomonadati</taxon>
        <taxon>Pseudomonadota</taxon>
        <taxon>Gammaproteobacteria</taxon>
        <taxon>Methylococcales</taxon>
        <taxon>Methylococcaceae</taxon>
        <taxon>Methylomonas</taxon>
    </lineage>
</organism>
<feature type="domain" description="HTH luxR-type" evidence="4">
    <location>
        <begin position="139"/>
        <end position="209"/>
    </location>
</feature>
<dbReference type="InterPro" id="IPR000792">
    <property type="entry name" value="Tscrpt_reg_LuxR_C"/>
</dbReference>
<dbReference type="PROSITE" id="PS50043">
    <property type="entry name" value="HTH_LUXR_2"/>
    <property type="match status" value="1"/>
</dbReference>
<keyword evidence="2" id="KW-0238">DNA-binding</keyword>
<keyword evidence="6" id="KW-1185">Reference proteome</keyword>
<evidence type="ECO:0000313" key="5">
    <source>
        <dbReference type="EMBL" id="WAR43216.1"/>
    </source>
</evidence>
<dbReference type="SUPFAM" id="SSF46894">
    <property type="entry name" value="C-terminal effector domain of the bipartite response regulators"/>
    <property type="match status" value="1"/>
</dbReference>
<dbReference type="Gene3D" id="1.10.10.10">
    <property type="entry name" value="Winged helix-like DNA-binding domain superfamily/Winged helix DNA-binding domain"/>
    <property type="match status" value="1"/>
</dbReference>
<protein>
    <submittedName>
        <fullName evidence="5">LuxR C-terminal-related transcriptional regulator</fullName>
    </submittedName>
</protein>
<accession>A0ABY7GFI2</accession>
<dbReference type="PRINTS" id="PR00038">
    <property type="entry name" value="HTHLUXR"/>
</dbReference>
<evidence type="ECO:0000256" key="1">
    <source>
        <dbReference type="ARBA" id="ARBA00023015"/>
    </source>
</evidence>
<gene>
    <name evidence="5" type="ORF">NM686_012510</name>
</gene>
<dbReference type="InterPro" id="IPR016032">
    <property type="entry name" value="Sig_transdc_resp-reg_C-effctor"/>
</dbReference>
<dbReference type="SMART" id="SM00421">
    <property type="entry name" value="HTH_LUXR"/>
    <property type="match status" value="1"/>
</dbReference>
<evidence type="ECO:0000313" key="6">
    <source>
        <dbReference type="Proteomes" id="UP001162780"/>
    </source>
</evidence>
<sequence length="220" mass="25466">MQINFSDYKFVIVVVDSELSTYRGILRICPFPNTETHYFESRDSLFAWLRCHYAQLSQGTWTSCLVVDACFADIFDESAFDVIWLNCSKIYLSRQFKDLQLLRNLYIGSSEFIHKPFKLEEMKLVLEQVFSWHIHRLEISRKFNQLTRRELETCELVVKGFSSSQISAVMGISIKTVKVHRANLMGKIKAKSVADLIRDYHTFTAPSNLTDLAFNVSLGV</sequence>
<proteinExistence type="predicted"/>